<feature type="coiled-coil region" evidence="1">
    <location>
        <begin position="33"/>
        <end position="99"/>
    </location>
</feature>
<feature type="region of interest" description="Disordered" evidence="2">
    <location>
        <begin position="983"/>
        <end position="1023"/>
    </location>
</feature>
<feature type="compositionally biased region" description="Basic and acidic residues" evidence="2">
    <location>
        <begin position="952"/>
        <end position="961"/>
    </location>
</feature>
<feature type="non-terminal residue" evidence="3">
    <location>
        <position position="1310"/>
    </location>
</feature>
<evidence type="ECO:0000256" key="2">
    <source>
        <dbReference type="SAM" id="MobiDB-lite"/>
    </source>
</evidence>
<feature type="compositionally biased region" description="Basic and acidic residues" evidence="2">
    <location>
        <begin position="983"/>
        <end position="999"/>
    </location>
</feature>
<evidence type="ECO:0000256" key="1">
    <source>
        <dbReference type="SAM" id="Coils"/>
    </source>
</evidence>
<organism evidence="3">
    <name type="scientific">Clastoptera arizonana</name>
    <name type="common">Arizona spittle bug</name>
    <dbReference type="NCBI Taxonomy" id="38151"/>
    <lineage>
        <taxon>Eukaryota</taxon>
        <taxon>Metazoa</taxon>
        <taxon>Ecdysozoa</taxon>
        <taxon>Arthropoda</taxon>
        <taxon>Hexapoda</taxon>
        <taxon>Insecta</taxon>
        <taxon>Pterygota</taxon>
        <taxon>Neoptera</taxon>
        <taxon>Paraneoptera</taxon>
        <taxon>Hemiptera</taxon>
        <taxon>Auchenorrhyncha</taxon>
        <taxon>Cercopoidea</taxon>
        <taxon>Clastopteridae</taxon>
        <taxon>Clastoptera</taxon>
    </lineage>
</organism>
<evidence type="ECO:0000313" key="3">
    <source>
        <dbReference type="EMBL" id="JAS35256.1"/>
    </source>
</evidence>
<feature type="compositionally biased region" description="Basic and acidic residues" evidence="2">
    <location>
        <begin position="1104"/>
        <end position="1129"/>
    </location>
</feature>
<dbReference type="EMBL" id="GEDC01002042">
    <property type="protein sequence ID" value="JAS35256.1"/>
    <property type="molecule type" value="Transcribed_RNA"/>
</dbReference>
<keyword evidence="1" id="KW-0175">Coiled coil</keyword>
<gene>
    <name evidence="3" type="ORF">g.21845</name>
</gene>
<feature type="region of interest" description="Disordered" evidence="2">
    <location>
        <begin position="569"/>
        <end position="591"/>
    </location>
</feature>
<proteinExistence type="predicted"/>
<sequence length="1310" mass="150088">MTTEPSEEKIDSEDEDLYSDLVFPNFKIEDENVKQIKDENKRLLDRISELEKTLEEYTKRYADIEQEKLTLNYNISSLYKTAQNEIKRKDNMILELRQENEDNAFRRHRLSSRRSNEKLINRKYNNEKMTQQSPKCHSSDHVGNSLKEINKERKIKSTSKQTCKEEKKTISDIKSEELSYNNIVQFPDEKHDECGSIFSNVPLENDKLEDLKESNEMAPDILEHLGSENCNESIDKNLPKTESRTNVSNTDIVLPRLNGPITPYSKRIYKKLYGQSPKKECVQPHIEKDINALHFSNNNLENDIANKEIEASKDDTNIISNSPIRNNENPIKQLNMLVKSSPKKECVQPHTEKVINVLHFPNNSLESDKNTKDVEDDTNIISSSPIQNNEDPIKPLNMLVKSSPKKECVQPHTEKVINVLHFPNNSLESDKNTKEIEAYKQDTNIINSSPIQNNENPINKSNMQVKSNKVDILAKKSQNKCIPNEFIRLGNRNISIKAIEERKIKNVDKLSKLNNMYTFNKKNSNLVQEAPSNSVTILLNVGKSEANEKTYNSSSISPLETIKSIMQKSKSITPPRLSPKVPKKSTQSTNRNFGLTKKNIKNTVKINPITNYNSTNQNVSQEIKDDPVSMVENEKSKSMSNKKSRQAKFLDSLFGSQENTPLETIMPSQHKLKEDYISNKNNDDIDKHVKLNISKSINGLEQTIFTKTNLSDNLKLSVNTGKVQLEVGNLKDSLEFQIPKSILEDKSTMSKKHIDVNEEKIQENSNNSFQNSSTKIFVQNSNSGFLKSSDSSRLSNYEDTIGLVTSMAKVRTTISPIKTPLKNAISNVEVNDDNALSPKVCTRDKNSSHQNNCKTDFSSVTISIPDKYGRKSLTHCNKSKASLDITCDKNESINSAPASFQPTKRKLNLGDSSNYVTKQTSAIELSTKTVEHSVSKNNLSSSTKHSKYKSKKLPDKIDSALKSNDKNSRRFECTKRSSIRDSDDRYYSSRYSSRRERYSSSRRSGSKNYERRCMKRDRSESPRVEKYKNYKFKKTKYISSESEDSFNKSLSQFIIDRDNKNSQKSLPKYSPYKKNDKYIHQPYQRHHNFYDSKYRSRRSKTPRRTHDSSKRKEGNKIRNDATEEDSKKVNMPKKDLKNECIGSTSKFFNTESKITSPNFNVDKTSKIIAQTEKLIQPTSPVSSGTMYTRSSQLEYVEKNEISSNCTNQLLPTNHLLPINNPPNILNKSPQKKVIRPSIVWRRNREKVKFEDSFSNINLESENLKLKNSNQHTTPKKLLNKVLNQQFTTSNEQNIELTANSSSSPSKNYSS</sequence>
<reference evidence="3" key="1">
    <citation type="submission" date="2015-12" db="EMBL/GenBank/DDBJ databases">
        <title>De novo transcriptome assembly of four potential Pierce s Disease insect vectors from Arizona vineyards.</title>
        <authorList>
            <person name="Tassone E.E."/>
        </authorList>
    </citation>
    <scope>NUCLEOTIDE SEQUENCE</scope>
</reference>
<name>A0A1B6EBD5_9HEMI</name>
<protein>
    <submittedName>
        <fullName evidence="3">Uncharacterized protein</fullName>
    </submittedName>
</protein>
<feature type="compositionally biased region" description="Basic and acidic residues" evidence="2">
    <location>
        <begin position="1008"/>
        <end position="1023"/>
    </location>
</feature>
<feature type="region of interest" description="Disordered" evidence="2">
    <location>
        <begin position="1058"/>
        <end position="1129"/>
    </location>
</feature>
<feature type="region of interest" description="Disordered" evidence="2">
    <location>
        <begin position="928"/>
        <end position="961"/>
    </location>
</feature>
<accession>A0A1B6EBD5</accession>